<reference evidence="1 2" key="1">
    <citation type="submission" date="2022-12" db="EMBL/GenBank/DDBJ databases">
        <title>Dasania phycosphaerae sp. nov., isolated from particulate material of the south coast of Korea.</title>
        <authorList>
            <person name="Jiang Y."/>
        </authorList>
    </citation>
    <scope>NUCLEOTIDE SEQUENCE [LARGE SCALE GENOMIC DNA]</scope>
    <source>
        <strain evidence="1 2">GY-19</strain>
    </source>
</reference>
<dbReference type="AlphaFoldDB" id="A0A9J6RR95"/>
<comment type="caution">
    <text evidence="1">The sequence shown here is derived from an EMBL/GenBank/DDBJ whole genome shotgun (WGS) entry which is preliminary data.</text>
</comment>
<dbReference type="RefSeq" id="WP_268905450.1">
    <property type="nucleotide sequence ID" value="NZ_JAPTGG010000029.1"/>
</dbReference>
<organism evidence="1 2">
    <name type="scientific">Dasania phycosphaerae</name>
    <dbReference type="NCBI Taxonomy" id="2950436"/>
    <lineage>
        <taxon>Bacteria</taxon>
        <taxon>Pseudomonadati</taxon>
        <taxon>Pseudomonadota</taxon>
        <taxon>Gammaproteobacteria</taxon>
        <taxon>Cellvibrionales</taxon>
        <taxon>Spongiibacteraceae</taxon>
        <taxon>Dasania</taxon>
    </lineage>
</organism>
<accession>A0A9J6RR95</accession>
<keyword evidence="2" id="KW-1185">Reference proteome</keyword>
<sequence length="72" mass="8144">MKWLKTSYLLIAALITGALSLCWRTLLFLIDLIDGGDDDNDHATTDNIIHYNHRSGEIDPVKRADGLYDNKL</sequence>
<dbReference type="EMBL" id="JAPTGG010000029">
    <property type="protein sequence ID" value="MCZ0867214.1"/>
    <property type="molecule type" value="Genomic_DNA"/>
</dbReference>
<name>A0A9J6RR95_9GAMM</name>
<proteinExistence type="predicted"/>
<gene>
    <name evidence="1" type="ORF">O0V09_18610</name>
</gene>
<evidence type="ECO:0000313" key="1">
    <source>
        <dbReference type="EMBL" id="MCZ0867214.1"/>
    </source>
</evidence>
<protein>
    <submittedName>
        <fullName evidence="1">Uncharacterized protein</fullName>
    </submittedName>
</protein>
<dbReference type="Proteomes" id="UP001069090">
    <property type="component" value="Unassembled WGS sequence"/>
</dbReference>
<evidence type="ECO:0000313" key="2">
    <source>
        <dbReference type="Proteomes" id="UP001069090"/>
    </source>
</evidence>